<dbReference type="EMBL" id="PJKN01000003">
    <property type="protein sequence ID" value="PNC56392.1"/>
    <property type="molecule type" value="Genomic_DNA"/>
</dbReference>
<proteinExistence type="predicted"/>
<dbReference type="InterPro" id="IPR028098">
    <property type="entry name" value="Glyco_trans_4-like_N"/>
</dbReference>
<dbReference type="GO" id="GO:0016757">
    <property type="term" value="F:glycosyltransferase activity"/>
    <property type="evidence" value="ECO:0007669"/>
    <property type="project" value="TreeGrafter"/>
</dbReference>
<evidence type="ECO:0000313" key="3">
    <source>
        <dbReference type="Proteomes" id="UP000235914"/>
    </source>
</evidence>
<evidence type="ECO:0000259" key="1">
    <source>
        <dbReference type="Pfam" id="PF13439"/>
    </source>
</evidence>
<dbReference type="AlphaFoldDB" id="A0AAP8NMP1"/>
<dbReference type="Pfam" id="PF13439">
    <property type="entry name" value="Glyco_transf_4"/>
    <property type="match status" value="1"/>
</dbReference>
<sequence>MITSSHSRPVLVIASDMPLGRIIPNEFQEKDCSLTPWIFSLFQVLEKQTEYDIHWITLKKYVSRHTVRSLNNQTIHILPDSSLAEGLLSNHFSASRKIRRLLDELKPDLIHVWGIELAYATACKMQLQTKLLSYQGSLVAYCQRSKMKTFPKLQAFWEKQTTPKYRHISCESPWARDRIQEISPSSQVSLIEYGVEQSFYHVERSPSATPECLFVGNISELKGVKYMVQAFRQPSLQHVRLYIAGSGPLRKKLEPISTPNIYWLGTLQRPELQKRLSSAWCLVHPTLADSSPNCVKEARVAGLPVITTCEGGQTQYVVDEKSGYIIPVRDSEAISQAVLSLTESLEKNIAMGLYEIEEVRKALNIQLTCDKFLSLYRSLIRDK</sequence>
<reference evidence="2 3" key="1">
    <citation type="journal article" date="2017" name="BMC Genomics">
        <title>Genome sequencing of 39 Akkermansia muciniphila isolates reveals its population structure, genomic and functional diverisity, and global distribution in mammalian gut microbiotas.</title>
        <authorList>
            <person name="Guo X."/>
            <person name="Li S."/>
            <person name="Zhang J."/>
            <person name="Wu F."/>
            <person name="Li X."/>
            <person name="Wu D."/>
            <person name="Zhang M."/>
            <person name="Ou Z."/>
            <person name="Jie Z."/>
            <person name="Yan Q."/>
            <person name="Li P."/>
            <person name="Yi J."/>
            <person name="Peng Y."/>
        </authorList>
    </citation>
    <scope>NUCLEOTIDE SEQUENCE [LARGE SCALE GENOMIC DNA]</scope>
    <source>
        <strain evidence="2 3">GP43</strain>
    </source>
</reference>
<feature type="domain" description="Glycosyltransferase subfamily 4-like N-terminal" evidence="1">
    <location>
        <begin position="83"/>
        <end position="196"/>
    </location>
</feature>
<dbReference type="Proteomes" id="UP000235914">
    <property type="component" value="Unassembled WGS sequence"/>
</dbReference>
<dbReference type="PANTHER" id="PTHR45947:SF3">
    <property type="entry name" value="SULFOQUINOVOSYL TRANSFERASE SQD2"/>
    <property type="match status" value="1"/>
</dbReference>
<comment type="caution">
    <text evidence="2">The sequence shown here is derived from an EMBL/GenBank/DDBJ whole genome shotgun (WGS) entry which is preliminary data.</text>
</comment>
<dbReference type="Gene3D" id="3.40.50.2000">
    <property type="entry name" value="Glycogen Phosphorylase B"/>
    <property type="match status" value="2"/>
</dbReference>
<organism evidence="2 3">
    <name type="scientific">Akkermansia muciniphila</name>
    <dbReference type="NCBI Taxonomy" id="239935"/>
    <lineage>
        <taxon>Bacteria</taxon>
        <taxon>Pseudomonadati</taxon>
        <taxon>Verrucomicrobiota</taxon>
        <taxon>Verrucomicrobiia</taxon>
        <taxon>Verrucomicrobiales</taxon>
        <taxon>Akkermansiaceae</taxon>
        <taxon>Akkermansia</taxon>
    </lineage>
</organism>
<dbReference type="PANTHER" id="PTHR45947">
    <property type="entry name" value="SULFOQUINOVOSYL TRANSFERASE SQD2"/>
    <property type="match status" value="1"/>
</dbReference>
<dbReference type="SUPFAM" id="SSF53756">
    <property type="entry name" value="UDP-Glycosyltransferase/glycogen phosphorylase"/>
    <property type="match status" value="1"/>
</dbReference>
<gene>
    <name evidence="2" type="ORF">CXU09_07215</name>
</gene>
<name>A0AAP8NMP1_9BACT</name>
<accession>A0AAP8NMP1</accession>
<dbReference type="RefSeq" id="WP_102735666.1">
    <property type="nucleotide sequence ID" value="NZ_JAVSNI010000005.1"/>
</dbReference>
<dbReference type="InterPro" id="IPR050194">
    <property type="entry name" value="Glycosyltransferase_grp1"/>
</dbReference>
<dbReference type="Pfam" id="PF13692">
    <property type="entry name" value="Glyco_trans_1_4"/>
    <property type="match status" value="1"/>
</dbReference>
<dbReference type="CDD" id="cd03801">
    <property type="entry name" value="GT4_PimA-like"/>
    <property type="match status" value="1"/>
</dbReference>
<evidence type="ECO:0000313" key="2">
    <source>
        <dbReference type="EMBL" id="PNC56392.1"/>
    </source>
</evidence>
<protein>
    <recommendedName>
        <fullName evidence="1">Glycosyltransferase subfamily 4-like N-terminal domain-containing protein</fullName>
    </recommendedName>
</protein>